<name>A0A0I9S5Z4_BACFG</name>
<protein>
    <recommendedName>
        <fullName evidence="3">Lanthionine synthetase C-like family protein</fullName>
    </recommendedName>
</protein>
<evidence type="ECO:0008006" key="3">
    <source>
        <dbReference type="Google" id="ProtNLM"/>
    </source>
</evidence>
<dbReference type="PATRIC" id="fig|817.53.peg.4117"/>
<organism evidence="1">
    <name type="scientific">Bacteroides fragilis</name>
    <dbReference type="NCBI Taxonomy" id="817"/>
    <lineage>
        <taxon>Bacteria</taxon>
        <taxon>Pseudomonadati</taxon>
        <taxon>Bacteroidota</taxon>
        <taxon>Bacteroidia</taxon>
        <taxon>Bacteroidales</taxon>
        <taxon>Bacteroidaceae</taxon>
        <taxon>Bacteroides</taxon>
    </lineage>
</organism>
<dbReference type="EMBL" id="JAPUAC010000016">
    <property type="protein sequence ID" value="MCZ2656002.1"/>
    <property type="molecule type" value="Genomic_DNA"/>
</dbReference>
<reference evidence="2" key="3">
    <citation type="submission" date="2022-12" db="EMBL/GenBank/DDBJ databases">
        <title>Development of a Multilocus Sequence Typing Scheme for Bacteroides fragilis Based on Whole Genome Sequencing Data and Clinical Application.</title>
        <authorList>
            <person name="Nielsen F.D."/>
            <person name="Justesen U.S."/>
        </authorList>
    </citation>
    <scope>NUCLEOTIDE SEQUENCE</scope>
    <source>
        <strain evidence="2">BF_BC_ODE_DK_2015_2</strain>
    </source>
</reference>
<reference evidence="1" key="1">
    <citation type="book" date="2014" name="THE 24TH EUROPEAN CONGRESS OF CLINICAL MICROBIOLOGY AND INFECTIOUS DISEASES" publisher="ECCMID 2014" city="Barcelona, Spain">
        <title>Identification of resistance genes in three multidrug-resistant Bacteroides fragilis isolates by whole genome sequencing.</title>
        <editorList>
            <person name="Unknown"/>
            <person name="A."/>
        </editorList>
        <authorList>
            <person name="Sydenham T.V."/>
            <person name="Hasman H."/>
            <person name="Wang M."/>
            <person name="Soki J."/>
            <person name="Nagy E."/>
            <person name="Justesen U.S."/>
        </authorList>
    </citation>
    <scope>NUCLEOTIDE SEQUENCE</scope>
    <source>
        <strain evidence="1">DCMOUH0018B</strain>
    </source>
</reference>
<dbReference type="Pfam" id="PF05147">
    <property type="entry name" value="LANC_like"/>
    <property type="match status" value="1"/>
</dbReference>
<dbReference type="GO" id="GO:0031179">
    <property type="term" value="P:peptide modification"/>
    <property type="evidence" value="ECO:0007669"/>
    <property type="project" value="InterPro"/>
</dbReference>
<sequence length="198" mass="22755">MNETDEILLRRIANHQMLHGSFCGNPGILNGKMGVVIFFFHYARHTGNTLYEDFAGEMLDEVLEDLHDEVPIRFSNGLSGIGWGIEYLAQHQFVELSADETLQEIDNKVMERDLLRMKDVSWETGAQGIAAYVDMRLCHSANELSSFDGAYLQALRKVCPEVQSWKSIWEKVLQTDFEEEELSWKHGLRILTRTMDRG</sequence>
<accession>A0A0I9S5Z4</accession>
<evidence type="ECO:0000313" key="2">
    <source>
        <dbReference type="EMBL" id="MCZ2656002.1"/>
    </source>
</evidence>
<dbReference type="Gene3D" id="1.50.10.20">
    <property type="match status" value="1"/>
</dbReference>
<dbReference type="Proteomes" id="UP001075704">
    <property type="component" value="Unassembled WGS sequence"/>
</dbReference>
<dbReference type="SUPFAM" id="SSF158745">
    <property type="entry name" value="LanC-like"/>
    <property type="match status" value="1"/>
</dbReference>
<dbReference type="AlphaFoldDB" id="A0A0I9S5Z4"/>
<comment type="caution">
    <text evidence="1">The sequence shown here is derived from an EMBL/GenBank/DDBJ whole genome shotgun (WGS) entry which is preliminary data.</text>
</comment>
<dbReference type="InterPro" id="IPR007822">
    <property type="entry name" value="LANC-like"/>
</dbReference>
<proteinExistence type="predicted"/>
<gene>
    <name evidence="1" type="ORF">EE52_0219945</name>
    <name evidence="2" type="ORF">O1422_17740</name>
</gene>
<evidence type="ECO:0000313" key="1">
    <source>
        <dbReference type="EMBL" id="KFX73112.1"/>
    </source>
</evidence>
<dbReference type="RefSeq" id="WP_044301768.1">
    <property type="nucleotide sequence ID" value="NZ_CAEUHN010000001.1"/>
</dbReference>
<reference evidence="1" key="2">
    <citation type="submission" date="2014-07" db="EMBL/GenBank/DDBJ databases">
        <title>Genetics and epidemiology of antimicrobial resistance in B. fragilis group.</title>
        <authorList>
            <person name="Sydenham T.V."/>
            <person name="Hasman H."/>
            <person name="Kemp M."/>
            <person name="Justesen U.S."/>
        </authorList>
    </citation>
    <scope>NUCLEOTIDE SEQUENCE [LARGE SCALE GENOMIC DNA]</scope>
    <source>
        <strain evidence="1">DCMOUH0018B</strain>
    </source>
</reference>
<dbReference type="EMBL" id="JMZZ02000224">
    <property type="protein sequence ID" value="KFX73112.1"/>
    <property type="molecule type" value="Genomic_DNA"/>
</dbReference>